<organism evidence="1 2">
    <name type="scientific">Erythrobacter ani</name>
    <dbReference type="NCBI Taxonomy" id="2827235"/>
    <lineage>
        <taxon>Bacteria</taxon>
        <taxon>Pseudomonadati</taxon>
        <taxon>Pseudomonadota</taxon>
        <taxon>Alphaproteobacteria</taxon>
        <taxon>Sphingomonadales</taxon>
        <taxon>Erythrobacteraceae</taxon>
        <taxon>Erythrobacter/Porphyrobacter group</taxon>
        <taxon>Erythrobacter</taxon>
    </lineage>
</organism>
<gene>
    <name evidence="1" type="ORF">KCG45_12010</name>
</gene>
<accession>A0ABS6SPG6</accession>
<dbReference type="EMBL" id="JAGSPB010000002">
    <property type="protein sequence ID" value="MBV7266907.1"/>
    <property type="molecule type" value="Genomic_DNA"/>
</dbReference>
<comment type="caution">
    <text evidence="1">The sequence shown here is derived from an EMBL/GenBank/DDBJ whole genome shotgun (WGS) entry which is preliminary data.</text>
</comment>
<evidence type="ECO:0000313" key="1">
    <source>
        <dbReference type="EMBL" id="MBV7266907.1"/>
    </source>
</evidence>
<sequence length="91" mass="10344">MELFIPFMLFILDLRDDTASGPVLSRHPALYASEAACRQAGETIIRERIAADERDAPSFAAFCERVPENGEYDALLRELDQQRGNREDRSQ</sequence>
<proteinExistence type="predicted"/>
<keyword evidence="2" id="KW-1185">Reference proteome</keyword>
<protein>
    <submittedName>
        <fullName evidence="1">Uncharacterized protein</fullName>
    </submittedName>
</protein>
<name>A0ABS6SPG6_9SPHN</name>
<reference evidence="1 2" key="1">
    <citation type="submission" date="2021-04" db="EMBL/GenBank/DDBJ databases">
        <authorList>
            <person name="Pira H."/>
            <person name="Risdian C."/>
            <person name="Wink J."/>
        </authorList>
    </citation>
    <scope>NUCLEOTIDE SEQUENCE [LARGE SCALE GENOMIC DNA]</scope>
    <source>
        <strain evidence="1 2">WH131</strain>
    </source>
</reference>
<dbReference type="RefSeq" id="WP_218317438.1">
    <property type="nucleotide sequence ID" value="NZ_JAGSPB010000002.1"/>
</dbReference>
<dbReference type="Proteomes" id="UP000699975">
    <property type="component" value="Unassembled WGS sequence"/>
</dbReference>
<evidence type="ECO:0000313" key="2">
    <source>
        <dbReference type="Proteomes" id="UP000699975"/>
    </source>
</evidence>